<accession>A0ABS0ASW5</accession>
<dbReference type="Pfam" id="PF03960">
    <property type="entry name" value="ArsC"/>
    <property type="match status" value="1"/>
</dbReference>
<dbReference type="SUPFAM" id="SSF52833">
    <property type="entry name" value="Thioredoxin-like"/>
    <property type="match status" value="1"/>
</dbReference>
<dbReference type="PANTHER" id="PTHR30041">
    <property type="entry name" value="ARSENATE REDUCTASE"/>
    <property type="match status" value="1"/>
</dbReference>
<evidence type="ECO:0000256" key="1">
    <source>
        <dbReference type="ARBA" id="ARBA00007198"/>
    </source>
</evidence>
<dbReference type="NCBIfam" id="TIGR01617">
    <property type="entry name" value="arsC_related"/>
    <property type="match status" value="1"/>
</dbReference>
<dbReference type="PROSITE" id="PS51353">
    <property type="entry name" value="ARSC"/>
    <property type="match status" value="1"/>
</dbReference>
<dbReference type="Proteomes" id="UP000662703">
    <property type="component" value="Unassembled WGS sequence"/>
</dbReference>
<dbReference type="InterPro" id="IPR006504">
    <property type="entry name" value="Tscrpt_reg_Spx/MgsR"/>
</dbReference>
<keyword evidence="4" id="KW-1185">Reference proteome</keyword>
<reference evidence="3 4" key="1">
    <citation type="submission" date="2012-09" db="EMBL/GenBank/DDBJ databases">
        <title>Genome Sequence of alkane-degrading Bacterium Alcanivorax sp. 521-1.</title>
        <authorList>
            <person name="Lai Q."/>
            <person name="Shao Z."/>
        </authorList>
    </citation>
    <scope>NUCLEOTIDE SEQUENCE [LARGE SCALE GENOMIC DNA]</scope>
    <source>
        <strain evidence="3 4">521-1</strain>
    </source>
</reference>
<evidence type="ECO:0000256" key="2">
    <source>
        <dbReference type="PROSITE-ProRule" id="PRU01282"/>
    </source>
</evidence>
<comment type="caution">
    <text evidence="3">The sequence shown here is derived from an EMBL/GenBank/DDBJ whole genome shotgun (WGS) entry which is preliminary data.</text>
</comment>
<dbReference type="InterPro" id="IPR006660">
    <property type="entry name" value="Arsenate_reductase-like"/>
</dbReference>
<dbReference type="RefSeq" id="WP_194865387.1">
    <property type="nucleotide sequence ID" value="NZ_ARXX01000035.1"/>
</dbReference>
<protein>
    <submittedName>
        <fullName evidence="3">ArsC-like protein</fullName>
    </submittedName>
</protein>
<evidence type="ECO:0000313" key="3">
    <source>
        <dbReference type="EMBL" id="MBF5057054.1"/>
    </source>
</evidence>
<gene>
    <name evidence="3" type="ORF">Y5W_02348</name>
</gene>
<comment type="similarity">
    <text evidence="1 2">Belongs to the ArsC family.</text>
</comment>
<dbReference type="NCBIfam" id="NF008107">
    <property type="entry name" value="PRK10853.1"/>
    <property type="match status" value="1"/>
</dbReference>
<dbReference type="EMBL" id="ARXX01000035">
    <property type="protein sequence ID" value="MBF5057054.1"/>
    <property type="molecule type" value="Genomic_DNA"/>
</dbReference>
<dbReference type="Gene3D" id="3.40.30.10">
    <property type="entry name" value="Glutaredoxin"/>
    <property type="match status" value="1"/>
</dbReference>
<evidence type="ECO:0000313" key="4">
    <source>
        <dbReference type="Proteomes" id="UP000662703"/>
    </source>
</evidence>
<sequence length="117" mass="13628">MATTIYGIKNCDTMKKAMKWLDEQGVDYHFHDYRKEGVPEDHLRQWMAELGWDTVINRRGTTWRKLDPEVRDNMDADSAAEQALANPSLIKRPILQTEKHLRAGFNADEWKALIQGE</sequence>
<dbReference type="CDD" id="cd03035">
    <property type="entry name" value="ArsC_Yffb"/>
    <property type="match status" value="1"/>
</dbReference>
<dbReference type="InterPro" id="IPR036249">
    <property type="entry name" value="Thioredoxin-like_sf"/>
</dbReference>
<name>A0ABS0ASW5_9GAMM</name>
<organism evidence="3 4">
    <name type="scientific">Alloalcanivorax profundimaris</name>
    <dbReference type="NCBI Taxonomy" id="2735259"/>
    <lineage>
        <taxon>Bacteria</taxon>
        <taxon>Pseudomonadati</taxon>
        <taxon>Pseudomonadota</taxon>
        <taxon>Gammaproteobacteria</taxon>
        <taxon>Oceanospirillales</taxon>
        <taxon>Alcanivoracaceae</taxon>
        <taxon>Alloalcanivorax</taxon>
    </lineage>
</organism>
<dbReference type="PANTHER" id="PTHR30041:SF8">
    <property type="entry name" value="PROTEIN YFFB"/>
    <property type="match status" value="1"/>
</dbReference>
<proteinExistence type="inferred from homology"/>